<evidence type="ECO:0000313" key="1">
    <source>
        <dbReference type="EMBL" id="EFW93276.1"/>
    </source>
</evidence>
<sequence length="152" mass="17259">MPDDSDVLRMTVRVEDESVEYVERDDVVRFPRVRTGDEVLEYGTMSVERWVEFRATEAAKDAVREELEKRVNGKISGVAIGVGSTDDGATTAVKMYHQRWRNTDGTVTEPSVSFDRLKELTPEKIDVTAKYRDETDSCSVPVEMDSEEAEFL</sequence>
<gene>
    <name evidence="1" type="ORF">ZOD2009_05412</name>
</gene>
<dbReference type="AlphaFoldDB" id="E7QQL2"/>
<proteinExistence type="predicted"/>
<dbReference type="STRING" id="797209.GCA_000376445_01197"/>
<dbReference type="RefSeq" id="WP_007977753.1">
    <property type="nucleotide sequence ID" value="NZ_FRAN01000002.1"/>
</dbReference>
<accession>E7QQL2</accession>
<dbReference type="Proteomes" id="UP000003751">
    <property type="component" value="Unassembled WGS sequence"/>
</dbReference>
<dbReference type="OrthoDB" id="193827at2157"/>
<protein>
    <submittedName>
        <fullName evidence="1">Uncharacterized protein</fullName>
    </submittedName>
</protein>
<comment type="caution">
    <text evidence="1">The sequence shown here is derived from an EMBL/GenBank/DDBJ whole genome shotgun (WGS) entry which is preliminary data.</text>
</comment>
<reference evidence="1 2" key="1">
    <citation type="journal article" date="2014" name="ISME J.">
        <title>Trehalose/2-sulfotrehalose biosynthesis and glycine-betaine uptake are widely spread mechanisms for osmoadaptation in the Halobacteriales.</title>
        <authorList>
            <person name="Youssef N.H."/>
            <person name="Savage-Ashlock K.N."/>
            <person name="McCully A.L."/>
            <person name="Luedtke B."/>
            <person name="Shaw E.I."/>
            <person name="Hoff W.D."/>
            <person name="Elshahed M.S."/>
        </authorList>
    </citation>
    <scope>NUCLEOTIDE SEQUENCE [LARGE SCALE GENOMIC DNA]</scope>
    <source>
        <strain evidence="1 2">DX253</strain>
    </source>
</reference>
<dbReference type="eggNOG" id="arCOG11827">
    <property type="taxonomic scope" value="Archaea"/>
</dbReference>
<evidence type="ECO:0000313" key="2">
    <source>
        <dbReference type="Proteomes" id="UP000003751"/>
    </source>
</evidence>
<dbReference type="EMBL" id="AEMG01000004">
    <property type="protein sequence ID" value="EFW93276.1"/>
    <property type="molecule type" value="Genomic_DNA"/>
</dbReference>
<dbReference type="PATRIC" id="fig|797209.4.peg.1073"/>
<organism evidence="1 2">
    <name type="scientific">Haladaptatus paucihalophilus DX253</name>
    <dbReference type="NCBI Taxonomy" id="797209"/>
    <lineage>
        <taxon>Archaea</taxon>
        <taxon>Methanobacteriati</taxon>
        <taxon>Methanobacteriota</taxon>
        <taxon>Stenosarchaea group</taxon>
        <taxon>Halobacteria</taxon>
        <taxon>Halobacteriales</taxon>
        <taxon>Haladaptataceae</taxon>
        <taxon>Haladaptatus</taxon>
    </lineage>
</organism>
<name>E7QQL2_HALPU</name>